<evidence type="ECO:0000256" key="1">
    <source>
        <dbReference type="ARBA" id="ARBA00009067"/>
    </source>
</evidence>
<gene>
    <name evidence="4" type="ORF">IV67_GL000097</name>
</gene>
<dbReference type="STRING" id="1620.IV67_GL000097"/>
<dbReference type="PATRIC" id="fig|1620.3.peg.102"/>
<evidence type="ECO:0000259" key="3">
    <source>
        <dbReference type="Pfam" id="PF02517"/>
    </source>
</evidence>
<dbReference type="InterPro" id="IPR003675">
    <property type="entry name" value="Rce1/LyrA-like_dom"/>
</dbReference>
<feature type="transmembrane region" description="Helical" evidence="2">
    <location>
        <begin position="12"/>
        <end position="33"/>
    </location>
</feature>
<protein>
    <recommendedName>
        <fullName evidence="3">CAAX prenyl protease 2/Lysostaphin resistance protein A-like domain-containing protein</fullName>
    </recommendedName>
</protein>
<evidence type="ECO:0000313" key="4">
    <source>
        <dbReference type="EMBL" id="KRN78081.1"/>
    </source>
</evidence>
<accession>A0A0R2JLM0</accession>
<sequence>MLNGNIDALVGIYHSSWHVTLIVTTVAISAGFLEEYLTRGYLFNLCQRLLNHYHVTTYPLLIASLFNSLIFGSLHLMNYFLGGQGLTATLQQVFYATCMGLLFSAFRIATNTIYIGAILHFLLDWQLSITQGAAGVSDWLGIIIIFLPMALFSLLFIMTVDQQVKKQHLYLIQQ</sequence>
<reference evidence="4 5" key="1">
    <citation type="journal article" date="2015" name="Genome Announc.">
        <title>Expanding the biotechnology potential of lactobacilli through comparative genomics of 213 strains and associated genera.</title>
        <authorList>
            <person name="Sun Z."/>
            <person name="Harris H.M."/>
            <person name="McCann A."/>
            <person name="Guo C."/>
            <person name="Argimon S."/>
            <person name="Zhang W."/>
            <person name="Yang X."/>
            <person name="Jeffery I.B."/>
            <person name="Cooney J.C."/>
            <person name="Kagawa T.F."/>
            <person name="Liu W."/>
            <person name="Song Y."/>
            <person name="Salvetti E."/>
            <person name="Wrobel A."/>
            <person name="Rasinkangas P."/>
            <person name="Parkhill J."/>
            <person name="Rea M.C."/>
            <person name="O'Sullivan O."/>
            <person name="Ritari J."/>
            <person name="Douillard F.P."/>
            <person name="Paul Ross R."/>
            <person name="Yang R."/>
            <person name="Briner A.E."/>
            <person name="Felis G.E."/>
            <person name="de Vos W.M."/>
            <person name="Barrangou R."/>
            <person name="Klaenhammer T.R."/>
            <person name="Caufield P.W."/>
            <person name="Cui Y."/>
            <person name="Zhang H."/>
            <person name="O'Toole P.W."/>
        </authorList>
    </citation>
    <scope>NUCLEOTIDE SEQUENCE [LARGE SCALE GENOMIC DNA]</scope>
    <source>
        <strain evidence="4 5">DSM 20014</strain>
    </source>
</reference>
<dbReference type="GO" id="GO:0004175">
    <property type="term" value="F:endopeptidase activity"/>
    <property type="evidence" value="ECO:0007669"/>
    <property type="project" value="UniProtKB-ARBA"/>
</dbReference>
<proteinExistence type="inferred from homology"/>
<dbReference type="PANTHER" id="PTHR36435:SF1">
    <property type="entry name" value="CAAX AMINO TERMINAL PROTEASE FAMILY PROTEIN"/>
    <property type="match status" value="1"/>
</dbReference>
<name>A0A0R2JLM0_9LACO</name>
<keyword evidence="5" id="KW-1185">Reference proteome</keyword>
<feature type="transmembrane region" description="Helical" evidence="2">
    <location>
        <begin position="58"/>
        <end position="81"/>
    </location>
</feature>
<dbReference type="Pfam" id="PF02517">
    <property type="entry name" value="Rce1-like"/>
    <property type="match status" value="1"/>
</dbReference>
<comment type="caution">
    <text evidence="4">The sequence shown here is derived from an EMBL/GenBank/DDBJ whole genome shotgun (WGS) entry which is preliminary data.</text>
</comment>
<keyword evidence="2" id="KW-0472">Membrane</keyword>
<dbReference type="EMBL" id="JQCD01000004">
    <property type="protein sequence ID" value="KRN78081.1"/>
    <property type="molecule type" value="Genomic_DNA"/>
</dbReference>
<dbReference type="PANTHER" id="PTHR36435">
    <property type="entry name" value="SLR1288 PROTEIN"/>
    <property type="match status" value="1"/>
</dbReference>
<dbReference type="Proteomes" id="UP000051673">
    <property type="component" value="Unassembled WGS sequence"/>
</dbReference>
<evidence type="ECO:0000256" key="2">
    <source>
        <dbReference type="SAM" id="Phobius"/>
    </source>
</evidence>
<dbReference type="GO" id="GO:0080120">
    <property type="term" value="P:CAAX-box protein maturation"/>
    <property type="evidence" value="ECO:0007669"/>
    <property type="project" value="UniProtKB-ARBA"/>
</dbReference>
<comment type="similarity">
    <text evidence="1">Belongs to the UPF0177 family.</text>
</comment>
<evidence type="ECO:0000313" key="5">
    <source>
        <dbReference type="Proteomes" id="UP000051673"/>
    </source>
</evidence>
<keyword evidence="2" id="KW-0812">Transmembrane</keyword>
<dbReference type="InterPro" id="IPR052710">
    <property type="entry name" value="CAAX_protease"/>
</dbReference>
<organism evidence="4 5">
    <name type="scientific">Weissella minor</name>
    <dbReference type="NCBI Taxonomy" id="1620"/>
    <lineage>
        <taxon>Bacteria</taxon>
        <taxon>Bacillati</taxon>
        <taxon>Bacillota</taxon>
        <taxon>Bacilli</taxon>
        <taxon>Lactobacillales</taxon>
        <taxon>Lactobacillaceae</taxon>
        <taxon>Weissella</taxon>
    </lineage>
</organism>
<feature type="transmembrane region" description="Helical" evidence="2">
    <location>
        <begin position="139"/>
        <end position="160"/>
    </location>
</feature>
<feature type="transmembrane region" description="Helical" evidence="2">
    <location>
        <begin position="93"/>
        <end position="119"/>
    </location>
</feature>
<feature type="domain" description="CAAX prenyl protease 2/Lysostaphin resistance protein A-like" evidence="3">
    <location>
        <begin position="18"/>
        <end position="125"/>
    </location>
</feature>
<keyword evidence="2" id="KW-1133">Transmembrane helix</keyword>
<dbReference type="AlphaFoldDB" id="A0A0R2JLM0"/>